<dbReference type="Proteomes" id="UP000694888">
    <property type="component" value="Unplaced"/>
</dbReference>
<dbReference type="GeneID" id="101850862"/>
<protein>
    <submittedName>
        <fullName evidence="4">Glutathione hydrolase 1</fullName>
    </submittedName>
</protein>
<evidence type="ECO:0000256" key="2">
    <source>
        <dbReference type="SAM" id="Phobius"/>
    </source>
</evidence>
<dbReference type="InterPro" id="IPR000101">
    <property type="entry name" value="GGT_peptidase"/>
</dbReference>
<feature type="compositionally biased region" description="Basic and acidic residues" evidence="1">
    <location>
        <begin position="23"/>
        <end position="36"/>
    </location>
</feature>
<dbReference type="GO" id="GO:0016787">
    <property type="term" value="F:hydrolase activity"/>
    <property type="evidence" value="ECO:0007669"/>
    <property type="project" value="UniProtKB-KW"/>
</dbReference>
<feature type="transmembrane region" description="Helical" evidence="2">
    <location>
        <begin position="71"/>
        <end position="93"/>
    </location>
</feature>
<keyword evidence="2" id="KW-1133">Transmembrane helix</keyword>
<dbReference type="InterPro" id="IPR029055">
    <property type="entry name" value="Ntn_hydrolases_N"/>
</dbReference>
<dbReference type="InterPro" id="IPR043138">
    <property type="entry name" value="GGT_lsub"/>
</dbReference>
<dbReference type="Gene3D" id="3.60.20.40">
    <property type="match status" value="1"/>
</dbReference>
<feature type="compositionally biased region" description="Polar residues" evidence="1">
    <location>
        <begin position="50"/>
        <end position="60"/>
    </location>
</feature>
<keyword evidence="2" id="KW-0812">Transmembrane</keyword>
<keyword evidence="2" id="KW-0472">Membrane</keyword>
<proteinExistence type="predicted"/>
<dbReference type="InterPro" id="IPR043137">
    <property type="entry name" value="GGT_ssub_C"/>
</dbReference>
<dbReference type="Gene3D" id="1.10.246.130">
    <property type="match status" value="1"/>
</dbReference>
<evidence type="ECO:0000256" key="1">
    <source>
        <dbReference type="SAM" id="MobiDB-lite"/>
    </source>
</evidence>
<sequence>MDSIEQPFDSITRIGQEVPNTSDKAELIEDQRDRQKNVRNGDSPGAENSPLHQSKSTNSLLHGPQNQGLRVIIISSVVFAVAVTVALILTIYLEPKQVHGHAAVACDDVRCSRVGLQVLRDGGNSVDAAVAAAFCQGVVSPAHSGLGGGGFALVHDHKFKKSSAYDFRETAPNGITPDMLSSASESDILTTGVPGQLKGLAAMHRAHGKLPWKDVVEPAITLAEQFYVSEALVKDVFHKLNKADLSTSLRGVLLLNGEFKTMEDNITLPGMVATLRAIQADPDALYSGRLREPFVKQMREQGGIITEEDLKNYTVSFPSVISSTFKELTVVGLPPPSGAAVVGMILNVVEKLGWKQDWYGDALMYHQLVEAFKFAFAQKGLLEDAAFNAKMEATVAYMLSEGLAKELAEKIKGDNKTHSDPSYYGPSVPPNDKGTTHLSVIDSAELMVSVTLSLNSLFGNQYLLPSGIILNNQLMDFNLNGTAQDVNNLEPGKRPQSSMSPLVLYNDDHPCAHRLVIGASNGTRIITGLAETIVNSVLFDMNITGAILAPRVHNQLSESTEYESGIPQMVVKEMEDMGHTMVRAVEGLSCVQGIDKTNDDLAAFSDPRKYGQAAEY</sequence>
<dbReference type="PRINTS" id="PR01210">
    <property type="entry name" value="GGTRANSPTASE"/>
</dbReference>
<feature type="region of interest" description="Disordered" evidence="1">
    <location>
        <begin position="1"/>
        <end position="60"/>
    </location>
</feature>
<dbReference type="Pfam" id="PF01019">
    <property type="entry name" value="G_glu_transpept"/>
    <property type="match status" value="1"/>
</dbReference>
<dbReference type="PANTHER" id="PTHR11686:SF54">
    <property type="entry name" value="GLUTATHIONE HYDROLASE 7"/>
    <property type="match status" value="1"/>
</dbReference>
<keyword evidence="4" id="KW-0378">Hydrolase</keyword>
<accession>A0ABM0K9J0</accession>
<dbReference type="PANTHER" id="PTHR11686">
    <property type="entry name" value="GAMMA GLUTAMYL TRANSPEPTIDASE"/>
    <property type="match status" value="1"/>
</dbReference>
<dbReference type="RefSeq" id="XP_005112137.2">
    <property type="nucleotide sequence ID" value="XM_005112080.3"/>
</dbReference>
<evidence type="ECO:0000313" key="3">
    <source>
        <dbReference type="Proteomes" id="UP000694888"/>
    </source>
</evidence>
<reference evidence="4" key="1">
    <citation type="submission" date="2025-08" db="UniProtKB">
        <authorList>
            <consortium name="RefSeq"/>
        </authorList>
    </citation>
    <scope>IDENTIFICATION</scope>
</reference>
<dbReference type="SUPFAM" id="SSF56235">
    <property type="entry name" value="N-terminal nucleophile aminohydrolases (Ntn hydrolases)"/>
    <property type="match status" value="1"/>
</dbReference>
<keyword evidence="3" id="KW-1185">Reference proteome</keyword>
<organism evidence="3 4">
    <name type="scientific">Aplysia californica</name>
    <name type="common">California sea hare</name>
    <dbReference type="NCBI Taxonomy" id="6500"/>
    <lineage>
        <taxon>Eukaryota</taxon>
        <taxon>Metazoa</taxon>
        <taxon>Spiralia</taxon>
        <taxon>Lophotrochozoa</taxon>
        <taxon>Mollusca</taxon>
        <taxon>Gastropoda</taxon>
        <taxon>Heterobranchia</taxon>
        <taxon>Euthyneura</taxon>
        <taxon>Tectipleura</taxon>
        <taxon>Aplysiida</taxon>
        <taxon>Aplysioidea</taxon>
        <taxon>Aplysiidae</taxon>
        <taxon>Aplysia</taxon>
    </lineage>
</organism>
<gene>
    <name evidence="4" type="primary">LOC101850862</name>
</gene>
<name>A0ABM0K9J0_APLCA</name>
<evidence type="ECO:0000313" key="4">
    <source>
        <dbReference type="RefSeq" id="XP_005112137.2"/>
    </source>
</evidence>